<keyword evidence="4 5" id="KW-0009">Actin-binding</keyword>
<dbReference type="GO" id="GO:0051015">
    <property type="term" value="F:actin filament binding"/>
    <property type="evidence" value="ECO:0007669"/>
    <property type="project" value="TreeGrafter"/>
</dbReference>
<dbReference type="InterPro" id="IPR042276">
    <property type="entry name" value="CapZ_alpha/beta_2"/>
</dbReference>
<comment type="function">
    <text evidence="5">F-actin-capping proteins bind in a Ca(2+)-independent manner to the fast growing ends of actin filaments (barbed end) thereby blocking the exchange of subunits at these ends. Unlike other capping proteins (such as gelsolin and severin), these proteins do not sever actin filaments.</text>
</comment>
<proteinExistence type="inferred from homology"/>
<gene>
    <name evidence="6" type="primary">CAP1_2</name>
    <name evidence="6" type="ORF">H4R34_005950</name>
</gene>
<name>A0A9W8AX57_9FUNG</name>
<evidence type="ECO:0000256" key="5">
    <source>
        <dbReference type="RuleBase" id="RU365077"/>
    </source>
</evidence>
<accession>A0A9W8AX57</accession>
<comment type="similarity">
    <text evidence="1 5">Belongs to the F-actin-capping protein alpha subunit family.</text>
</comment>
<comment type="subunit">
    <text evidence="5">Heterodimer of an alpha and a beta subunit.</text>
</comment>
<dbReference type="GO" id="GO:0030863">
    <property type="term" value="C:cortical cytoskeleton"/>
    <property type="evidence" value="ECO:0007669"/>
    <property type="project" value="TreeGrafter"/>
</dbReference>
<dbReference type="PANTHER" id="PTHR10653">
    <property type="entry name" value="F-ACTIN-CAPPING PROTEIN SUBUNIT ALPHA"/>
    <property type="match status" value="1"/>
</dbReference>
<dbReference type="InterPro" id="IPR002189">
    <property type="entry name" value="CapZ_alpha"/>
</dbReference>
<dbReference type="Pfam" id="PF01267">
    <property type="entry name" value="F-actin_cap_A"/>
    <property type="match status" value="1"/>
</dbReference>
<dbReference type="InterPro" id="IPR037282">
    <property type="entry name" value="CapZ_alpha/beta"/>
</dbReference>
<evidence type="ECO:0000313" key="6">
    <source>
        <dbReference type="EMBL" id="KAJ1970800.1"/>
    </source>
</evidence>
<dbReference type="PANTHER" id="PTHR10653:SF0">
    <property type="entry name" value="F-ACTIN-CAPPING PROTEIN SUBUNIT ALPHA"/>
    <property type="match status" value="1"/>
</dbReference>
<dbReference type="OrthoDB" id="340550at2759"/>
<evidence type="ECO:0000256" key="4">
    <source>
        <dbReference type="ARBA" id="ARBA00023203"/>
    </source>
</evidence>
<evidence type="ECO:0000256" key="1">
    <source>
        <dbReference type="ARBA" id="ARBA00010479"/>
    </source>
</evidence>
<protein>
    <recommendedName>
        <fullName evidence="2 5">F-actin-capping protein subunit alpha</fullName>
    </recommendedName>
</protein>
<dbReference type="GO" id="GO:0008290">
    <property type="term" value="C:F-actin capping protein complex"/>
    <property type="evidence" value="ECO:0007669"/>
    <property type="project" value="UniProtKB-UniRule"/>
</dbReference>
<dbReference type="Proteomes" id="UP001151582">
    <property type="component" value="Unassembled WGS sequence"/>
</dbReference>
<dbReference type="GO" id="GO:0051016">
    <property type="term" value="P:barbed-end actin filament capping"/>
    <property type="evidence" value="ECO:0007669"/>
    <property type="project" value="UniProtKB-UniRule"/>
</dbReference>
<feature type="non-terminal residue" evidence="6">
    <location>
        <position position="1"/>
    </location>
</feature>
<keyword evidence="7" id="KW-1185">Reference proteome</keyword>
<dbReference type="EMBL" id="JANBQB010001620">
    <property type="protein sequence ID" value="KAJ1970800.1"/>
    <property type="molecule type" value="Genomic_DNA"/>
</dbReference>
<dbReference type="GO" id="GO:0030036">
    <property type="term" value="P:actin cytoskeleton organization"/>
    <property type="evidence" value="ECO:0007669"/>
    <property type="project" value="TreeGrafter"/>
</dbReference>
<dbReference type="PROSITE" id="PS00749">
    <property type="entry name" value="F_ACTIN_CAPPING_A_2"/>
    <property type="match status" value="1"/>
</dbReference>
<evidence type="ECO:0000256" key="2">
    <source>
        <dbReference type="ARBA" id="ARBA00014038"/>
    </source>
</evidence>
<reference evidence="6" key="1">
    <citation type="submission" date="2022-07" db="EMBL/GenBank/DDBJ databases">
        <title>Phylogenomic reconstructions and comparative analyses of Kickxellomycotina fungi.</title>
        <authorList>
            <person name="Reynolds N.K."/>
            <person name="Stajich J.E."/>
            <person name="Barry K."/>
            <person name="Grigoriev I.V."/>
            <person name="Crous P."/>
            <person name="Smith M.E."/>
        </authorList>
    </citation>
    <scope>NUCLEOTIDE SEQUENCE</scope>
    <source>
        <strain evidence="6">RSA 567</strain>
    </source>
</reference>
<evidence type="ECO:0000256" key="3">
    <source>
        <dbReference type="ARBA" id="ARBA00022467"/>
    </source>
</evidence>
<organism evidence="6 7">
    <name type="scientific">Dimargaris verticillata</name>
    <dbReference type="NCBI Taxonomy" id="2761393"/>
    <lineage>
        <taxon>Eukaryota</taxon>
        <taxon>Fungi</taxon>
        <taxon>Fungi incertae sedis</taxon>
        <taxon>Zoopagomycota</taxon>
        <taxon>Kickxellomycotina</taxon>
        <taxon>Dimargaritomycetes</taxon>
        <taxon>Dimargaritales</taxon>
        <taxon>Dimargaritaceae</taxon>
        <taxon>Dimargaris</taxon>
    </lineage>
</organism>
<dbReference type="InterPro" id="IPR017865">
    <property type="entry name" value="F-actin_cap_asu_CS"/>
</dbReference>
<dbReference type="Gene3D" id="3.90.1150.210">
    <property type="entry name" value="F-actin capping protein, beta subunit"/>
    <property type="match status" value="1"/>
</dbReference>
<evidence type="ECO:0000313" key="7">
    <source>
        <dbReference type="Proteomes" id="UP001151582"/>
    </source>
</evidence>
<keyword evidence="3 5" id="KW-0117">Actin capping</keyword>
<sequence>GTAKVVVHYYEDGNVQLNSNKVFTFELDQALQSDPEALASATLRKIKQGEKEFQLALNDSYHQLAESTFKGLRRNLPVTRNKVDWDKILGYKLGSELLTKE</sequence>
<dbReference type="AlphaFoldDB" id="A0A9W8AX57"/>
<comment type="caution">
    <text evidence="6">The sequence shown here is derived from an EMBL/GenBank/DDBJ whole genome shotgun (WGS) entry which is preliminary data.</text>
</comment>
<dbReference type="PROSITE" id="PS00748">
    <property type="entry name" value="F_ACTIN_CAPPING_A_1"/>
    <property type="match status" value="1"/>
</dbReference>
<dbReference type="PRINTS" id="PR00191">
    <property type="entry name" value="FACTINCAPA"/>
</dbReference>
<dbReference type="SUPFAM" id="SSF90096">
    <property type="entry name" value="Subunits of heterodimeric actin filament capping protein Capz"/>
    <property type="match status" value="1"/>
</dbReference>